<dbReference type="Proteomes" id="UP000028990">
    <property type="component" value="Unassembled WGS sequence"/>
</dbReference>
<feature type="coiled-coil region" evidence="7">
    <location>
        <begin position="364"/>
        <end position="398"/>
    </location>
</feature>
<dbReference type="Gene3D" id="3.30.470.20">
    <property type="entry name" value="ATP-grasp fold, B domain"/>
    <property type="match status" value="1"/>
</dbReference>
<feature type="region of interest" description="Disordered" evidence="8">
    <location>
        <begin position="470"/>
        <end position="574"/>
    </location>
</feature>
<dbReference type="FunFam" id="3.30.470.20:FF:000009">
    <property type="entry name" value="tubulin polyglutamylase TTLL5 isoform X1"/>
    <property type="match status" value="1"/>
</dbReference>
<evidence type="ECO:0000313" key="9">
    <source>
        <dbReference type="EMBL" id="KFO19387.1"/>
    </source>
</evidence>
<dbReference type="AlphaFoldDB" id="A0A091CN53"/>
<evidence type="ECO:0000256" key="8">
    <source>
        <dbReference type="SAM" id="MobiDB-lite"/>
    </source>
</evidence>
<feature type="compositionally biased region" description="Low complexity" evidence="8">
    <location>
        <begin position="497"/>
        <end position="511"/>
    </location>
</feature>
<proteinExistence type="inferred from homology"/>
<evidence type="ECO:0000256" key="3">
    <source>
        <dbReference type="ARBA" id="ARBA00022598"/>
    </source>
</evidence>
<evidence type="ECO:0000256" key="4">
    <source>
        <dbReference type="ARBA" id="ARBA00022701"/>
    </source>
</evidence>
<keyword evidence="3" id="KW-0436">Ligase</keyword>
<reference evidence="9 10" key="1">
    <citation type="submission" date="2013-11" db="EMBL/GenBank/DDBJ databases">
        <title>The Damaraland mole rat (Fukomys damarensis) genome and evolution of African mole rats.</title>
        <authorList>
            <person name="Gladyshev V.N."/>
            <person name="Fang X."/>
        </authorList>
    </citation>
    <scope>NUCLEOTIDE SEQUENCE [LARGE SCALE GENOMIC DNA]</scope>
    <source>
        <tissue evidence="9">Liver</tissue>
    </source>
</reference>
<dbReference type="SUPFAM" id="SSF56059">
    <property type="entry name" value="Glutathione synthetase ATP-binding domain-like"/>
    <property type="match status" value="1"/>
</dbReference>
<dbReference type="GO" id="GO:0036064">
    <property type="term" value="C:ciliary basal body"/>
    <property type="evidence" value="ECO:0007669"/>
    <property type="project" value="TreeGrafter"/>
</dbReference>
<accession>A0A091CN53</accession>
<gene>
    <name evidence="9" type="ORF">H920_19227</name>
</gene>
<dbReference type="EMBL" id="KN125096">
    <property type="protein sequence ID" value="KFO19387.1"/>
    <property type="molecule type" value="Genomic_DNA"/>
</dbReference>
<keyword evidence="4" id="KW-0493">Microtubule</keyword>
<keyword evidence="10" id="KW-1185">Reference proteome</keyword>
<protein>
    <submittedName>
        <fullName evidence="9">Tubulin polyglutamylase TTLL7</fullName>
    </submittedName>
</protein>
<dbReference type="GO" id="GO:0005874">
    <property type="term" value="C:microtubule"/>
    <property type="evidence" value="ECO:0007669"/>
    <property type="project" value="UniProtKB-KW"/>
</dbReference>
<dbReference type="GO" id="GO:0000226">
    <property type="term" value="P:microtubule cytoskeleton organization"/>
    <property type="evidence" value="ECO:0007669"/>
    <property type="project" value="TreeGrafter"/>
</dbReference>
<dbReference type="GO" id="GO:0005524">
    <property type="term" value="F:ATP binding"/>
    <property type="evidence" value="ECO:0007669"/>
    <property type="project" value="UniProtKB-KW"/>
</dbReference>
<dbReference type="PANTHER" id="PTHR12241:SF147">
    <property type="entry name" value="TUBULIN POLYGLUTAMYLASE TTLL7"/>
    <property type="match status" value="1"/>
</dbReference>
<keyword evidence="7" id="KW-0175">Coiled coil</keyword>
<name>A0A091CN53_FUKDA</name>
<sequence length="838" mass="97121">MPSLPQEGVIQAPSPLNLSTELPYQSTMKRKVRKKKKKGIITANVAGTKFEIVRLVIDEMGFMKTPDEDETSNLIWCDSAVQQEKIAELQNYQNHVKELKKKRKQKTFIVKPANGAMGHGISLIRNGDKLPSQDHLIVQEYIEKPFLMEGYKFDLRIYILVTSCDPLKIFLYHDGLVRMGTEKYIPPNESNLTQLYMHLTNYSVNKHNERFERDETEDKGSKRSIKWFTEFLQENHHDVAKFWSDISELVVKTLIVAEPHVLHAYRMCRPGQPPGSESVCFEVLGFDILLDRKLKPWLLEINRAPSFGTDQKIDYDVKRGVLLNALKLLNIRTSDKRRNLAKQKAEAQRRLYGQNSIKRLLPGSSDWEQQRHQLERRKEELKERLAQVRKQISREEHENRHMGNYRRIYPPEDKTLLEKYENLLAVAFQTFLSGRAASFQRELNNPLKKMKEEDILDLLEQCEIDDEKLMGKTSKHRGPKPLCSMPESTEIMKRQKYYSSDSSYDSSSSSSESEENEKEEYQNKKREKQVTYKLKQSSHCKLIQQSSSMRRSVSCPRSISAHSPFGGDTRPFSAQHMIPVSRPMSVSRSHSLNRASSYTRQLLHSNDTSSSNSQVSESFRQLKTKEQEDALTSQTLFVLKDMKIRFPGKSDAESELLIEDIIDNWKHHKTKVASYWLIKLDSVKQRKVLDIVKTSIRSVLPRIWKVPDVEEVNLYRIFNRVFNRLLWSHGQGLWNCFCDSGSSWESIFSKSPEVVTPLQLQCCQRLVELCKQCLLVVYKYATDSRGSLLGPGPDWGNSRYLPPGSTQFFMRTPAYNMKYSSSGMTRSNVLFTSRYGHL</sequence>
<organism evidence="9 10">
    <name type="scientific">Fukomys damarensis</name>
    <name type="common">Damaraland mole rat</name>
    <name type="synonym">Cryptomys damarensis</name>
    <dbReference type="NCBI Taxonomy" id="885580"/>
    <lineage>
        <taxon>Eukaryota</taxon>
        <taxon>Metazoa</taxon>
        <taxon>Chordata</taxon>
        <taxon>Craniata</taxon>
        <taxon>Vertebrata</taxon>
        <taxon>Euteleostomi</taxon>
        <taxon>Mammalia</taxon>
        <taxon>Eutheria</taxon>
        <taxon>Euarchontoglires</taxon>
        <taxon>Glires</taxon>
        <taxon>Rodentia</taxon>
        <taxon>Hystricomorpha</taxon>
        <taxon>Bathyergidae</taxon>
        <taxon>Fukomys</taxon>
    </lineage>
</organism>
<evidence type="ECO:0000256" key="2">
    <source>
        <dbReference type="ARBA" id="ARBA00006820"/>
    </source>
</evidence>
<comment type="cofactor">
    <cofactor evidence="1">
        <name>Mg(2+)</name>
        <dbReference type="ChEBI" id="CHEBI:18420"/>
    </cofactor>
</comment>
<dbReference type="PANTHER" id="PTHR12241">
    <property type="entry name" value="TUBULIN POLYGLUTAMYLASE"/>
    <property type="match status" value="1"/>
</dbReference>
<dbReference type="PROSITE" id="PS51221">
    <property type="entry name" value="TTL"/>
    <property type="match status" value="1"/>
</dbReference>
<feature type="compositionally biased region" description="Basic and acidic residues" evidence="8">
    <location>
        <begin position="519"/>
        <end position="530"/>
    </location>
</feature>
<feature type="compositionally biased region" description="Polar residues" evidence="8">
    <location>
        <begin position="534"/>
        <end position="561"/>
    </location>
</feature>
<evidence type="ECO:0000256" key="1">
    <source>
        <dbReference type="ARBA" id="ARBA00001946"/>
    </source>
</evidence>
<dbReference type="eggNOG" id="KOG2158">
    <property type="taxonomic scope" value="Eukaryota"/>
</dbReference>
<dbReference type="Pfam" id="PF03133">
    <property type="entry name" value="TTL"/>
    <property type="match status" value="1"/>
</dbReference>
<keyword evidence="5" id="KW-0547">Nucleotide-binding</keyword>
<dbReference type="STRING" id="885580.ENSFDAP00000001919"/>
<evidence type="ECO:0000313" key="10">
    <source>
        <dbReference type="Proteomes" id="UP000028990"/>
    </source>
</evidence>
<evidence type="ECO:0000256" key="6">
    <source>
        <dbReference type="ARBA" id="ARBA00022840"/>
    </source>
</evidence>
<evidence type="ECO:0000256" key="7">
    <source>
        <dbReference type="SAM" id="Coils"/>
    </source>
</evidence>
<dbReference type="InterPro" id="IPR004344">
    <property type="entry name" value="TTL/TTLL_fam"/>
</dbReference>
<evidence type="ECO:0000256" key="5">
    <source>
        <dbReference type="ARBA" id="ARBA00022741"/>
    </source>
</evidence>
<keyword evidence="6" id="KW-0067">ATP-binding</keyword>
<dbReference type="GO" id="GO:0015631">
    <property type="term" value="F:tubulin binding"/>
    <property type="evidence" value="ECO:0007669"/>
    <property type="project" value="TreeGrafter"/>
</dbReference>
<dbReference type="GO" id="GO:0070740">
    <property type="term" value="F:tubulin-glutamic acid ligase activity"/>
    <property type="evidence" value="ECO:0007669"/>
    <property type="project" value="TreeGrafter"/>
</dbReference>
<comment type="similarity">
    <text evidence="2">Belongs to the tubulin--tyrosine ligase family.</text>
</comment>